<protein>
    <submittedName>
        <fullName evidence="3">Diguanylate cyclase domain-containing protein</fullName>
        <ecNumber evidence="3">2.7.7.65</ecNumber>
    </submittedName>
</protein>
<accession>A0ABV9ICY4</accession>
<proteinExistence type="predicted"/>
<organism evidence="3 4">
    <name type="scientific">Deinococcus hohokamensis</name>
    <dbReference type="NCBI Taxonomy" id="309883"/>
    <lineage>
        <taxon>Bacteria</taxon>
        <taxon>Thermotogati</taxon>
        <taxon>Deinococcota</taxon>
        <taxon>Deinococci</taxon>
        <taxon>Deinococcales</taxon>
        <taxon>Deinococcaceae</taxon>
        <taxon>Deinococcus</taxon>
    </lineage>
</organism>
<dbReference type="Gene3D" id="3.30.70.270">
    <property type="match status" value="1"/>
</dbReference>
<dbReference type="Proteomes" id="UP001595952">
    <property type="component" value="Unassembled WGS sequence"/>
</dbReference>
<name>A0ABV9ICY4_9DEIO</name>
<dbReference type="InterPro" id="IPR029787">
    <property type="entry name" value="Nucleotide_cyclase"/>
</dbReference>
<keyword evidence="1" id="KW-0812">Transmembrane</keyword>
<evidence type="ECO:0000313" key="3">
    <source>
        <dbReference type="EMBL" id="MFC4639788.1"/>
    </source>
</evidence>
<gene>
    <name evidence="3" type="ORF">ACFO0D_15730</name>
</gene>
<dbReference type="SUPFAM" id="SSF55073">
    <property type="entry name" value="Nucleotide cyclase"/>
    <property type="match status" value="1"/>
</dbReference>
<dbReference type="Pfam" id="PF00990">
    <property type="entry name" value="GGDEF"/>
    <property type="match status" value="1"/>
</dbReference>
<dbReference type="RefSeq" id="WP_380062765.1">
    <property type="nucleotide sequence ID" value="NZ_JBHSEI010000010.1"/>
</dbReference>
<feature type="domain" description="GGDEF" evidence="2">
    <location>
        <begin position="213"/>
        <end position="340"/>
    </location>
</feature>
<sequence length="340" mass="36721">MQWKTRLRLRRPPQGEAGVRLAYVLLAGLALVIQLGMAAVAWRKGAQGDVHEALLAAGICAVMGALVLHGRVPVKVVQGLVLGATFFWVSVPHLMQLGSTQPVEPTAAMGVVVLGLLAYTWLPVPSATLLVAVPYALLLWSAMTRGPADPDLLTLSGFTIILTAYLSVFGRQVQRERAHRQRWQTLAFRDPLTGLPNRRGTQMVLSSLAEAGEPYSVILLDIDHFKTVNDRLGHSRGDEVLRHVARCLDTATAGQGIVSRWGGEEFLVVLPQAPLPAARDAAQRLVRSVRHAHWPGLPRVTISAGTAAAPEVPAQDPPALLHLADQRLYEAKAGGRDQAR</sequence>
<dbReference type="EC" id="2.7.7.65" evidence="3"/>
<keyword evidence="3" id="KW-0548">Nucleotidyltransferase</keyword>
<dbReference type="SMART" id="SM00267">
    <property type="entry name" value="GGDEF"/>
    <property type="match status" value="1"/>
</dbReference>
<keyword evidence="1" id="KW-0472">Membrane</keyword>
<dbReference type="PANTHER" id="PTHR45138">
    <property type="entry name" value="REGULATORY COMPONENTS OF SENSORY TRANSDUCTION SYSTEM"/>
    <property type="match status" value="1"/>
</dbReference>
<dbReference type="PROSITE" id="PS50887">
    <property type="entry name" value="GGDEF"/>
    <property type="match status" value="1"/>
</dbReference>
<keyword evidence="3" id="KW-0808">Transferase</keyword>
<feature type="transmembrane region" description="Helical" evidence="1">
    <location>
        <begin position="107"/>
        <end position="140"/>
    </location>
</feature>
<keyword evidence="4" id="KW-1185">Reference proteome</keyword>
<evidence type="ECO:0000259" key="2">
    <source>
        <dbReference type="PROSITE" id="PS50887"/>
    </source>
</evidence>
<feature type="transmembrane region" description="Helical" evidence="1">
    <location>
        <begin position="21"/>
        <end position="41"/>
    </location>
</feature>
<dbReference type="PANTHER" id="PTHR45138:SF24">
    <property type="entry name" value="DIGUANYLATE CYCLASE DGCC-RELATED"/>
    <property type="match status" value="1"/>
</dbReference>
<comment type="caution">
    <text evidence="3">The sequence shown here is derived from an EMBL/GenBank/DDBJ whole genome shotgun (WGS) entry which is preliminary data.</text>
</comment>
<dbReference type="CDD" id="cd01949">
    <property type="entry name" value="GGDEF"/>
    <property type="match status" value="1"/>
</dbReference>
<dbReference type="InterPro" id="IPR043128">
    <property type="entry name" value="Rev_trsase/Diguanyl_cyclase"/>
</dbReference>
<dbReference type="NCBIfam" id="TIGR00254">
    <property type="entry name" value="GGDEF"/>
    <property type="match status" value="1"/>
</dbReference>
<feature type="transmembrane region" description="Helical" evidence="1">
    <location>
        <begin position="76"/>
        <end position="95"/>
    </location>
</feature>
<dbReference type="EMBL" id="JBHSEI010000010">
    <property type="protein sequence ID" value="MFC4639788.1"/>
    <property type="molecule type" value="Genomic_DNA"/>
</dbReference>
<dbReference type="GO" id="GO:0052621">
    <property type="term" value="F:diguanylate cyclase activity"/>
    <property type="evidence" value="ECO:0007669"/>
    <property type="project" value="UniProtKB-EC"/>
</dbReference>
<reference evidence="4" key="1">
    <citation type="journal article" date="2019" name="Int. J. Syst. Evol. Microbiol.">
        <title>The Global Catalogue of Microorganisms (GCM) 10K type strain sequencing project: providing services to taxonomists for standard genome sequencing and annotation.</title>
        <authorList>
            <consortium name="The Broad Institute Genomics Platform"/>
            <consortium name="The Broad Institute Genome Sequencing Center for Infectious Disease"/>
            <person name="Wu L."/>
            <person name="Ma J."/>
        </authorList>
    </citation>
    <scope>NUCLEOTIDE SEQUENCE [LARGE SCALE GENOMIC DNA]</scope>
    <source>
        <strain evidence="4">CCUG 55995</strain>
    </source>
</reference>
<feature type="transmembrane region" description="Helical" evidence="1">
    <location>
        <begin position="152"/>
        <end position="170"/>
    </location>
</feature>
<keyword evidence="1" id="KW-1133">Transmembrane helix</keyword>
<feature type="transmembrane region" description="Helical" evidence="1">
    <location>
        <begin position="53"/>
        <end position="69"/>
    </location>
</feature>
<evidence type="ECO:0000256" key="1">
    <source>
        <dbReference type="SAM" id="Phobius"/>
    </source>
</evidence>
<dbReference type="InterPro" id="IPR050469">
    <property type="entry name" value="Diguanylate_Cyclase"/>
</dbReference>
<evidence type="ECO:0000313" key="4">
    <source>
        <dbReference type="Proteomes" id="UP001595952"/>
    </source>
</evidence>
<dbReference type="InterPro" id="IPR000160">
    <property type="entry name" value="GGDEF_dom"/>
</dbReference>